<dbReference type="AlphaFoldDB" id="A0A418VCV6"/>
<evidence type="ECO:0000256" key="1">
    <source>
        <dbReference type="SAM" id="MobiDB-lite"/>
    </source>
</evidence>
<gene>
    <name evidence="2" type="ORF">D3875_17005</name>
</gene>
<proteinExistence type="predicted"/>
<organism evidence="2 3">
    <name type="scientific">Deinococcus cavernae</name>
    <dbReference type="NCBI Taxonomy" id="2320857"/>
    <lineage>
        <taxon>Bacteria</taxon>
        <taxon>Thermotogati</taxon>
        <taxon>Deinococcota</taxon>
        <taxon>Deinococci</taxon>
        <taxon>Deinococcales</taxon>
        <taxon>Deinococcaceae</taxon>
        <taxon>Deinococcus</taxon>
    </lineage>
</organism>
<evidence type="ECO:0000313" key="2">
    <source>
        <dbReference type="EMBL" id="RJF73836.1"/>
    </source>
</evidence>
<dbReference type="EMBL" id="QYUJ01000014">
    <property type="protein sequence ID" value="RJF73836.1"/>
    <property type="molecule type" value="Genomic_DNA"/>
</dbReference>
<feature type="region of interest" description="Disordered" evidence="1">
    <location>
        <begin position="28"/>
        <end position="58"/>
    </location>
</feature>
<sequence length="58" mass="6306">MLRPAHPNSLAPLGQKALRSFVKCSRLPPDARHPCAGHRHPLPDPRPGVGRRDAGDQP</sequence>
<protein>
    <submittedName>
        <fullName evidence="2">Uncharacterized protein</fullName>
    </submittedName>
</protein>
<dbReference type="Proteomes" id="UP000286287">
    <property type="component" value="Unassembled WGS sequence"/>
</dbReference>
<accession>A0A418VCV6</accession>
<evidence type="ECO:0000313" key="3">
    <source>
        <dbReference type="Proteomes" id="UP000286287"/>
    </source>
</evidence>
<keyword evidence="3" id="KW-1185">Reference proteome</keyword>
<name>A0A418VCV6_9DEIO</name>
<reference evidence="2 3" key="1">
    <citation type="submission" date="2018-09" db="EMBL/GenBank/DDBJ databases">
        <authorList>
            <person name="Zhu H."/>
        </authorList>
    </citation>
    <scope>NUCLEOTIDE SEQUENCE [LARGE SCALE GENOMIC DNA]</scope>
    <source>
        <strain evidence="2 3">K2S05-167</strain>
    </source>
</reference>
<comment type="caution">
    <text evidence="2">The sequence shown here is derived from an EMBL/GenBank/DDBJ whole genome shotgun (WGS) entry which is preliminary data.</text>
</comment>